<feature type="transmembrane region" description="Helical" evidence="6">
    <location>
        <begin position="125"/>
        <end position="141"/>
    </location>
</feature>
<dbReference type="CDD" id="cd06179">
    <property type="entry name" value="MFS_TRI12_like"/>
    <property type="match status" value="1"/>
</dbReference>
<evidence type="ECO:0000256" key="4">
    <source>
        <dbReference type="ARBA" id="ARBA00022989"/>
    </source>
</evidence>
<evidence type="ECO:0000313" key="8">
    <source>
        <dbReference type="EMBL" id="KIM99161.1"/>
    </source>
</evidence>
<dbReference type="GO" id="GO:0005886">
    <property type="term" value="C:plasma membrane"/>
    <property type="evidence" value="ECO:0007669"/>
    <property type="project" value="TreeGrafter"/>
</dbReference>
<dbReference type="EMBL" id="KN832879">
    <property type="protein sequence ID" value="KIM99161.1"/>
    <property type="molecule type" value="Genomic_DNA"/>
</dbReference>
<name>A0A0C3H9Z8_OIDMZ</name>
<feature type="transmembrane region" description="Helical" evidence="6">
    <location>
        <begin position="551"/>
        <end position="571"/>
    </location>
</feature>
<dbReference type="Proteomes" id="UP000054321">
    <property type="component" value="Unassembled WGS sequence"/>
</dbReference>
<evidence type="ECO:0000256" key="3">
    <source>
        <dbReference type="ARBA" id="ARBA00022692"/>
    </source>
</evidence>
<dbReference type="InterPro" id="IPR053791">
    <property type="entry name" value="MFS_Tri12-like"/>
</dbReference>
<organism evidence="8 9">
    <name type="scientific">Oidiodendron maius (strain Zn)</name>
    <dbReference type="NCBI Taxonomy" id="913774"/>
    <lineage>
        <taxon>Eukaryota</taxon>
        <taxon>Fungi</taxon>
        <taxon>Dikarya</taxon>
        <taxon>Ascomycota</taxon>
        <taxon>Pezizomycotina</taxon>
        <taxon>Leotiomycetes</taxon>
        <taxon>Leotiomycetes incertae sedis</taxon>
        <taxon>Myxotrichaceae</taxon>
        <taxon>Oidiodendron</taxon>
    </lineage>
</organism>
<evidence type="ECO:0000256" key="2">
    <source>
        <dbReference type="ARBA" id="ARBA00022448"/>
    </source>
</evidence>
<dbReference type="SUPFAM" id="SSF103473">
    <property type="entry name" value="MFS general substrate transporter"/>
    <property type="match status" value="1"/>
</dbReference>
<gene>
    <name evidence="8" type="ORF">OIDMADRAFT_56326</name>
</gene>
<feature type="transmembrane region" description="Helical" evidence="6">
    <location>
        <begin position="401"/>
        <end position="419"/>
    </location>
</feature>
<dbReference type="InterPro" id="IPR010573">
    <property type="entry name" value="MFS_Str1/Tri12-like"/>
</dbReference>
<dbReference type="AlphaFoldDB" id="A0A0C3H9Z8"/>
<keyword evidence="3 6" id="KW-0812">Transmembrane</keyword>
<comment type="subcellular location">
    <subcellularLocation>
        <location evidence="1">Membrane</location>
        <topology evidence="1">Multi-pass membrane protein</topology>
    </subcellularLocation>
</comment>
<feature type="domain" description="Major facilitator superfamily (MFS) profile" evidence="7">
    <location>
        <begin position="57"/>
        <end position="575"/>
    </location>
</feature>
<dbReference type="InParanoid" id="A0A0C3H9Z8"/>
<evidence type="ECO:0000256" key="5">
    <source>
        <dbReference type="ARBA" id="ARBA00023136"/>
    </source>
</evidence>
<dbReference type="InterPro" id="IPR020846">
    <property type="entry name" value="MFS_dom"/>
</dbReference>
<feature type="transmembrane region" description="Helical" evidence="6">
    <location>
        <begin position="182"/>
        <end position="205"/>
    </location>
</feature>
<feature type="transmembrane region" description="Helical" evidence="6">
    <location>
        <begin position="373"/>
        <end position="389"/>
    </location>
</feature>
<feature type="transmembrane region" description="Helical" evidence="6">
    <location>
        <begin position="282"/>
        <end position="307"/>
    </location>
</feature>
<proteinExistence type="predicted"/>
<evidence type="ECO:0000256" key="6">
    <source>
        <dbReference type="SAM" id="Phobius"/>
    </source>
</evidence>
<protein>
    <recommendedName>
        <fullName evidence="7">Major facilitator superfamily (MFS) profile domain-containing protein</fullName>
    </recommendedName>
</protein>
<dbReference type="PANTHER" id="PTHR23501">
    <property type="entry name" value="MAJOR FACILITATOR SUPERFAMILY"/>
    <property type="match status" value="1"/>
</dbReference>
<dbReference type="PROSITE" id="PS50850">
    <property type="entry name" value="MFS"/>
    <property type="match status" value="1"/>
</dbReference>
<feature type="transmembrane region" description="Helical" evidence="6">
    <location>
        <begin position="257"/>
        <end position="276"/>
    </location>
</feature>
<keyword evidence="9" id="KW-1185">Reference proteome</keyword>
<dbReference type="Pfam" id="PF06609">
    <property type="entry name" value="TRI12"/>
    <property type="match status" value="1"/>
</dbReference>
<feature type="transmembrane region" description="Helical" evidence="6">
    <location>
        <begin position="425"/>
        <end position="447"/>
    </location>
</feature>
<reference evidence="8 9" key="1">
    <citation type="submission" date="2014-04" db="EMBL/GenBank/DDBJ databases">
        <authorList>
            <consortium name="DOE Joint Genome Institute"/>
            <person name="Kuo A."/>
            <person name="Martino E."/>
            <person name="Perotto S."/>
            <person name="Kohler A."/>
            <person name="Nagy L.G."/>
            <person name="Floudas D."/>
            <person name="Copeland A."/>
            <person name="Barry K.W."/>
            <person name="Cichocki N."/>
            <person name="Veneault-Fourrey C."/>
            <person name="LaButti K."/>
            <person name="Lindquist E.A."/>
            <person name="Lipzen A."/>
            <person name="Lundell T."/>
            <person name="Morin E."/>
            <person name="Murat C."/>
            <person name="Sun H."/>
            <person name="Tunlid A."/>
            <person name="Henrissat B."/>
            <person name="Grigoriev I.V."/>
            <person name="Hibbett D.S."/>
            <person name="Martin F."/>
            <person name="Nordberg H.P."/>
            <person name="Cantor M.N."/>
            <person name="Hua S.X."/>
        </authorList>
    </citation>
    <scope>NUCLEOTIDE SEQUENCE [LARGE SCALE GENOMIC DNA]</scope>
    <source>
        <strain evidence="8 9">Zn</strain>
    </source>
</reference>
<keyword evidence="4 6" id="KW-1133">Transmembrane helix</keyword>
<evidence type="ECO:0000259" key="7">
    <source>
        <dbReference type="PROSITE" id="PS50850"/>
    </source>
</evidence>
<dbReference type="Gene3D" id="1.20.1250.20">
    <property type="entry name" value="MFS general substrate transporter like domains"/>
    <property type="match status" value="1"/>
</dbReference>
<sequence length="598" mass="63487">MSSTASTGEAPGGVVQQIHSINEKPAGEFKHLEDALSPTANLVYSQDDEEPELHARTYFAVAAMFLLNMVQVFALQGPPTVLTYIGKDLHNTATQTWVPNALSLVQAVVAPVISSASDTFQVRKALLVGPSIISFIGAAIAPGSSSIYRLIVAQILIGFGFATVPLAYCVPSEILPRKWRPMVQAGMNVAAAIGACIGPLSIGALTRTNPHTGWRNFYWIQMAFWGLTAIGLFIGYRPPKRHTRFDHLSFWQKLGRLDLPGTGLLTAGLTLFLTGLNLGGGIFTWSSAPVLATLVVGIVVMIAFGLYEWRFTKIGILHHDLFHGGRNRGRTFAICVSLIFVEGVLLFAYTIYYPILTSSLFETDPFLLAARGQAFWVSCGISTVAYGYVSTKLRTIRSPLFIGFLLFTGGMIGLATIQPGDSTNAIVFAGLSGLGMGGPLVLVIAGVQLSTPHHLIATATAVTTSSRAVSATIFTAIYGAALTTRLNKYIPSYISTAAVEAGLPQSSLGAFIGALTGDNSTALSGVPGVTPNIINAGVGALKHAYADGLRVVYTIAAPFGAAACIACFFLGDLKSVMNYSVDAPVEDLHAKHHREHNP</sequence>
<dbReference type="InterPro" id="IPR036259">
    <property type="entry name" value="MFS_trans_sf"/>
</dbReference>
<evidence type="ECO:0000313" key="9">
    <source>
        <dbReference type="Proteomes" id="UP000054321"/>
    </source>
</evidence>
<dbReference type="GO" id="GO:0022857">
    <property type="term" value="F:transmembrane transporter activity"/>
    <property type="evidence" value="ECO:0007669"/>
    <property type="project" value="InterPro"/>
</dbReference>
<dbReference type="HOGENOM" id="CLU_000960_25_1_1"/>
<dbReference type="OrthoDB" id="2587356at2759"/>
<reference evidence="9" key="2">
    <citation type="submission" date="2015-01" db="EMBL/GenBank/DDBJ databases">
        <title>Evolutionary Origins and Diversification of the Mycorrhizal Mutualists.</title>
        <authorList>
            <consortium name="DOE Joint Genome Institute"/>
            <consortium name="Mycorrhizal Genomics Consortium"/>
            <person name="Kohler A."/>
            <person name="Kuo A."/>
            <person name="Nagy L.G."/>
            <person name="Floudas D."/>
            <person name="Copeland A."/>
            <person name="Barry K.W."/>
            <person name="Cichocki N."/>
            <person name="Veneault-Fourrey C."/>
            <person name="LaButti K."/>
            <person name="Lindquist E.A."/>
            <person name="Lipzen A."/>
            <person name="Lundell T."/>
            <person name="Morin E."/>
            <person name="Murat C."/>
            <person name="Riley R."/>
            <person name="Ohm R."/>
            <person name="Sun H."/>
            <person name="Tunlid A."/>
            <person name="Henrissat B."/>
            <person name="Grigoriev I.V."/>
            <person name="Hibbett D.S."/>
            <person name="Martin F."/>
        </authorList>
    </citation>
    <scope>NUCLEOTIDE SEQUENCE [LARGE SCALE GENOMIC DNA]</scope>
    <source>
        <strain evidence="9">Zn</strain>
    </source>
</reference>
<feature type="transmembrane region" description="Helical" evidence="6">
    <location>
        <begin position="217"/>
        <end position="236"/>
    </location>
</feature>
<feature type="transmembrane region" description="Helical" evidence="6">
    <location>
        <begin position="147"/>
        <end position="170"/>
    </location>
</feature>
<keyword evidence="5 6" id="KW-0472">Membrane</keyword>
<accession>A0A0C3H9Z8</accession>
<evidence type="ECO:0000256" key="1">
    <source>
        <dbReference type="ARBA" id="ARBA00004141"/>
    </source>
</evidence>
<feature type="transmembrane region" description="Helical" evidence="6">
    <location>
        <begin position="332"/>
        <end position="353"/>
    </location>
</feature>
<keyword evidence="2" id="KW-0813">Transport</keyword>
<dbReference type="PANTHER" id="PTHR23501:SF195">
    <property type="entry name" value="PEP5"/>
    <property type="match status" value="1"/>
</dbReference>